<dbReference type="Proteomes" id="UP000252289">
    <property type="component" value="Unassembled WGS sequence"/>
</dbReference>
<dbReference type="AlphaFoldDB" id="A0A368EJX2"/>
<dbReference type="Gene3D" id="3.40.50.1820">
    <property type="entry name" value="alpha/beta hydrolase"/>
    <property type="match status" value="1"/>
</dbReference>
<dbReference type="EMBL" id="QOQK01000007">
    <property type="protein sequence ID" value="RCL84867.1"/>
    <property type="molecule type" value="Genomic_DNA"/>
</dbReference>
<keyword evidence="1" id="KW-1133">Transmembrane helix</keyword>
<sequence>MKKYIFKILGFFTAGLFSLLVIGFFISGFFIISDLPRSEVADKYSNRNSMFITLENGSTVHIRDEGNRDGEVLVLMHGFGMSLHVWEKWVAELGDKYRLISFDWPGHGLSTPVQDTNYDLNALTDYLADVLDWMNIDEFVLVGHSMGGGVAMNYVVDNPNKVQALVLIAAMGLKIDRSDTAPRMLEITKYPGMSKALRYITPYDTVKKALITRYGSEAFVSKELVDRYYELMLNSTNREVFIKRLKQMLLDEPLDARIGRLNHPTLLIWGEEDQMVGLKYAKRLRSIILSARLVSYQGVGHMPMEVLPKVTARDLTNFLNSEVFQ</sequence>
<evidence type="ECO:0000313" key="4">
    <source>
        <dbReference type="Proteomes" id="UP000252289"/>
    </source>
</evidence>
<feature type="transmembrane region" description="Helical" evidence="1">
    <location>
        <begin position="9"/>
        <end position="32"/>
    </location>
</feature>
<name>A0A368EJX2_9PROT</name>
<dbReference type="PANTHER" id="PTHR46438">
    <property type="entry name" value="ALPHA/BETA-HYDROLASES SUPERFAMILY PROTEIN"/>
    <property type="match status" value="1"/>
</dbReference>
<keyword evidence="3" id="KW-0378">Hydrolase</keyword>
<reference evidence="3 4" key="1">
    <citation type="journal article" date="2018" name="Microbiome">
        <title>Fine metagenomic profile of the Mediterranean stratified and mixed water columns revealed by assembly and recruitment.</title>
        <authorList>
            <person name="Haro-Moreno J.M."/>
            <person name="Lopez-Perez M."/>
            <person name="De La Torre J.R."/>
            <person name="Picazo A."/>
            <person name="Camacho A."/>
            <person name="Rodriguez-Valera F."/>
        </authorList>
    </citation>
    <scope>NUCLEOTIDE SEQUENCE [LARGE SCALE GENOMIC DNA]</scope>
    <source>
        <strain evidence="3">MED-G50</strain>
    </source>
</reference>
<evidence type="ECO:0000256" key="1">
    <source>
        <dbReference type="SAM" id="Phobius"/>
    </source>
</evidence>
<dbReference type="PANTHER" id="PTHR46438:SF11">
    <property type="entry name" value="LIPASE-RELATED"/>
    <property type="match status" value="1"/>
</dbReference>
<feature type="domain" description="AB hydrolase-1" evidence="2">
    <location>
        <begin position="72"/>
        <end position="304"/>
    </location>
</feature>
<evidence type="ECO:0000313" key="3">
    <source>
        <dbReference type="EMBL" id="RCL84867.1"/>
    </source>
</evidence>
<dbReference type="InterPro" id="IPR029058">
    <property type="entry name" value="AB_hydrolase_fold"/>
</dbReference>
<keyword evidence="1" id="KW-0812">Transmembrane</keyword>
<dbReference type="GO" id="GO:0016787">
    <property type="term" value="F:hydrolase activity"/>
    <property type="evidence" value="ECO:0007669"/>
    <property type="project" value="UniProtKB-KW"/>
</dbReference>
<proteinExistence type="predicted"/>
<accession>A0A368EJX2</accession>
<dbReference type="Pfam" id="PF00561">
    <property type="entry name" value="Abhydrolase_1"/>
    <property type="match status" value="1"/>
</dbReference>
<dbReference type="SUPFAM" id="SSF53474">
    <property type="entry name" value="alpha/beta-Hydrolases"/>
    <property type="match status" value="1"/>
</dbReference>
<organism evidence="3 4">
    <name type="scientific">PS1 clade bacterium</name>
    <dbReference type="NCBI Taxonomy" id="2175152"/>
    <lineage>
        <taxon>Bacteria</taxon>
        <taxon>Pseudomonadati</taxon>
        <taxon>Pseudomonadota</taxon>
        <taxon>Alphaproteobacteria</taxon>
        <taxon>PS1 clade</taxon>
    </lineage>
</organism>
<dbReference type="InterPro" id="IPR000073">
    <property type="entry name" value="AB_hydrolase_1"/>
</dbReference>
<keyword evidence="1" id="KW-0472">Membrane</keyword>
<protein>
    <submittedName>
        <fullName evidence="3">Alpha/beta hydrolase</fullName>
    </submittedName>
</protein>
<dbReference type="PRINTS" id="PR00111">
    <property type="entry name" value="ABHYDROLASE"/>
</dbReference>
<evidence type="ECO:0000259" key="2">
    <source>
        <dbReference type="Pfam" id="PF00561"/>
    </source>
</evidence>
<comment type="caution">
    <text evidence="3">The sequence shown here is derived from an EMBL/GenBank/DDBJ whole genome shotgun (WGS) entry which is preliminary data.</text>
</comment>
<gene>
    <name evidence="3" type="ORF">DBW64_02575</name>
</gene>